<dbReference type="EMBL" id="CP096983">
    <property type="protein sequence ID" value="URZ11485.1"/>
    <property type="molecule type" value="Genomic_DNA"/>
</dbReference>
<sequence>MSCQAVKNGKVKRKGKPSIEWHDDSGKPVYYCYGWADYGTEDLIETCSKCPKNVIYAQRDLEAINEK</sequence>
<dbReference type="Proteomes" id="UP000190951">
    <property type="component" value="Chromosome"/>
</dbReference>
<organism evidence="1 2">
    <name type="scientific">Clostridium felsineum</name>
    <dbReference type="NCBI Taxonomy" id="36839"/>
    <lineage>
        <taxon>Bacteria</taxon>
        <taxon>Bacillati</taxon>
        <taxon>Bacillota</taxon>
        <taxon>Clostridia</taxon>
        <taxon>Eubacteriales</taxon>
        <taxon>Clostridiaceae</taxon>
        <taxon>Clostridium</taxon>
    </lineage>
</organism>
<protein>
    <submittedName>
        <fullName evidence="1">Uncharacterized protein</fullName>
    </submittedName>
</protein>
<keyword evidence="2" id="KW-1185">Reference proteome</keyword>
<evidence type="ECO:0000313" key="1">
    <source>
        <dbReference type="EMBL" id="URZ11485.1"/>
    </source>
</evidence>
<dbReference type="RefSeq" id="WP_077832798.1">
    <property type="nucleotide sequence ID" value="NZ_CP096983.1"/>
</dbReference>
<dbReference type="STRING" id="84029.CROST_35920"/>
<name>A0A1S8L062_9CLOT</name>
<reference evidence="1 2" key="1">
    <citation type="submission" date="2022-04" db="EMBL/GenBank/DDBJ databases">
        <title>Genome sequence of C. roseum typestrain.</title>
        <authorList>
            <person name="Poehlein A."/>
            <person name="Schoch T."/>
            <person name="Duerre P."/>
            <person name="Daniel R."/>
        </authorList>
    </citation>
    <scope>NUCLEOTIDE SEQUENCE [LARGE SCALE GENOMIC DNA]</scope>
    <source>
        <strain evidence="1 2">DSM 7320</strain>
    </source>
</reference>
<proteinExistence type="predicted"/>
<gene>
    <name evidence="1" type="ORF">CROST_022020</name>
</gene>
<evidence type="ECO:0000313" key="2">
    <source>
        <dbReference type="Proteomes" id="UP000190951"/>
    </source>
</evidence>
<dbReference type="KEGG" id="crw:CROST_022020"/>
<accession>A0A1S8L062</accession>
<dbReference type="AlphaFoldDB" id="A0A1S8L062"/>